<evidence type="ECO:0000256" key="1">
    <source>
        <dbReference type="SAM" id="MobiDB-lite"/>
    </source>
</evidence>
<proteinExistence type="predicted"/>
<dbReference type="EMBL" id="VRMN01000001">
    <property type="protein sequence ID" value="KAA8498272.1"/>
    <property type="molecule type" value="Genomic_DNA"/>
</dbReference>
<accession>A0A5J4Z526</accession>
<feature type="region of interest" description="Disordered" evidence="1">
    <location>
        <begin position="35"/>
        <end position="66"/>
    </location>
</feature>
<keyword evidence="3" id="KW-1185">Reference proteome</keyword>
<dbReference type="AlphaFoldDB" id="A0A5J4Z526"/>
<reference evidence="3" key="1">
    <citation type="journal article" date="2019" name="Nat. Commun.">
        <title>Expansion of phycobilisome linker gene families in mesophilic red algae.</title>
        <authorList>
            <person name="Lee J."/>
            <person name="Kim D."/>
            <person name="Bhattacharya D."/>
            <person name="Yoon H.S."/>
        </authorList>
    </citation>
    <scope>NUCLEOTIDE SEQUENCE [LARGE SCALE GENOMIC DNA]</scope>
    <source>
        <strain evidence="3">CCMP 1328</strain>
    </source>
</reference>
<dbReference type="Proteomes" id="UP000324585">
    <property type="component" value="Unassembled WGS sequence"/>
</dbReference>
<comment type="caution">
    <text evidence="2">The sequence shown here is derived from an EMBL/GenBank/DDBJ whole genome shotgun (WGS) entry which is preliminary data.</text>
</comment>
<protein>
    <submittedName>
        <fullName evidence="2">Uncharacterized protein</fullName>
    </submittedName>
</protein>
<gene>
    <name evidence="2" type="ORF">FVE85_5857</name>
</gene>
<evidence type="ECO:0000313" key="3">
    <source>
        <dbReference type="Proteomes" id="UP000324585"/>
    </source>
</evidence>
<evidence type="ECO:0000313" key="2">
    <source>
        <dbReference type="EMBL" id="KAA8498272.1"/>
    </source>
</evidence>
<sequence length="217" mass="23405">MTVNDEREIISSSTSGIRNFLSLIKYLSYSCDSSPSPSPTSAPTASPTMTPTKTPTPTATPTLSPTPAPVCIDAEWIEAHGLDKVHSSDGIGELLCILGLNELPCGTPYHVLEVTESTATARLRSPGSTLVTYAQVFASRECVSKMGRFNGVLHADAHKLPNQDGHRVTTVSHRGTVWSAFENRFGVAAQKLQSPHVSRVLTYFQRRNSAGQLARPE</sequence>
<name>A0A5J4Z526_PORPP</name>
<organism evidence="2 3">
    <name type="scientific">Porphyridium purpureum</name>
    <name type="common">Red alga</name>
    <name type="synonym">Porphyridium cruentum</name>
    <dbReference type="NCBI Taxonomy" id="35688"/>
    <lineage>
        <taxon>Eukaryota</taxon>
        <taxon>Rhodophyta</taxon>
        <taxon>Bangiophyceae</taxon>
        <taxon>Porphyridiales</taxon>
        <taxon>Porphyridiaceae</taxon>
        <taxon>Porphyridium</taxon>
    </lineage>
</organism>
<feature type="compositionally biased region" description="Low complexity" evidence="1">
    <location>
        <begin position="35"/>
        <end position="65"/>
    </location>
</feature>